<protein>
    <submittedName>
        <fullName evidence="4">Sugar transferase</fullName>
        <ecNumber evidence="4">2.7.8.-</ecNumber>
    </submittedName>
</protein>
<evidence type="ECO:0000256" key="1">
    <source>
        <dbReference type="ARBA" id="ARBA00006464"/>
    </source>
</evidence>
<dbReference type="InterPro" id="IPR003362">
    <property type="entry name" value="Bact_transf"/>
</dbReference>
<name>A0ABT6G0U4_9FLAO</name>
<keyword evidence="2" id="KW-0472">Membrane</keyword>
<comment type="similarity">
    <text evidence="1">Belongs to the bacterial sugar transferase family.</text>
</comment>
<feature type="transmembrane region" description="Helical" evidence="2">
    <location>
        <begin position="12"/>
        <end position="36"/>
    </location>
</feature>
<comment type="caution">
    <text evidence="4">The sequence shown here is derived from an EMBL/GenBank/DDBJ whole genome shotgun (WGS) entry which is preliminary data.</text>
</comment>
<reference evidence="4 5" key="1">
    <citation type="submission" date="2023-03" db="EMBL/GenBank/DDBJ databases">
        <title>Strain YYF002 represents a novel species in the genus Winogradskyella isolated from seawater.</title>
        <authorList>
            <person name="Fu Z.-Y."/>
        </authorList>
    </citation>
    <scope>NUCLEOTIDE SEQUENCE [LARGE SCALE GENOMIC DNA]</scope>
    <source>
        <strain evidence="4 5">YYF002</strain>
    </source>
</reference>
<evidence type="ECO:0000256" key="2">
    <source>
        <dbReference type="SAM" id="Phobius"/>
    </source>
</evidence>
<dbReference type="Pfam" id="PF02397">
    <property type="entry name" value="Bac_transf"/>
    <property type="match status" value="1"/>
</dbReference>
<accession>A0ABT6G0U4</accession>
<keyword evidence="4" id="KW-0808">Transferase</keyword>
<keyword evidence="2" id="KW-1133">Transmembrane helix</keyword>
<keyword evidence="5" id="KW-1185">Reference proteome</keyword>
<feature type="domain" description="Bacterial sugar transferase" evidence="3">
    <location>
        <begin position="7"/>
        <end position="181"/>
    </location>
</feature>
<keyword evidence="2" id="KW-0812">Transmembrane</keyword>
<organism evidence="4 5">
    <name type="scientific">Winogradskyella marincola</name>
    <dbReference type="NCBI Taxonomy" id="3037795"/>
    <lineage>
        <taxon>Bacteria</taxon>
        <taxon>Pseudomonadati</taxon>
        <taxon>Bacteroidota</taxon>
        <taxon>Flavobacteriia</taxon>
        <taxon>Flavobacteriales</taxon>
        <taxon>Flavobacteriaceae</taxon>
        <taxon>Winogradskyella</taxon>
    </lineage>
</organism>
<gene>
    <name evidence="4" type="ORF">P7122_07135</name>
</gene>
<proteinExistence type="inferred from homology"/>
<evidence type="ECO:0000313" key="5">
    <source>
        <dbReference type="Proteomes" id="UP001529085"/>
    </source>
</evidence>
<sequence length="206" mass="23710">MYKLFFKRLIDFMIALIGLLILSPIIITIIILLAVANNGKPFFYQKRTGKGGKIFTIVKLKTMNDKKDTDGNLLPDHVRITKVGDICRRYSLDEIPQLFNMLKGDMSLIGPRPLLPKYLPRYTKKQFRRHNVTPGITGWAQVNGRNAISWEEKFKLDTYYVDNQSFILDCKIFFKTIQNVIGKKDINSSTNQPMPEFMGTEGKTNI</sequence>
<dbReference type="EMBL" id="JARSBN010000003">
    <property type="protein sequence ID" value="MDG4715638.1"/>
    <property type="molecule type" value="Genomic_DNA"/>
</dbReference>
<dbReference type="PANTHER" id="PTHR30576:SF8">
    <property type="entry name" value="UNDECAPRENYL-PHOSPHATE GALACTOSE PHOSPHOTRANSFERASE"/>
    <property type="match status" value="1"/>
</dbReference>
<dbReference type="Proteomes" id="UP001529085">
    <property type="component" value="Unassembled WGS sequence"/>
</dbReference>
<dbReference type="PANTHER" id="PTHR30576">
    <property type="entry name" value="COLANIC BIOSYNTHESIS UDP-GLUCOSE LIPID CARRIER TRANSFERASE"/>
    <property type="match status" value="1"/>
</dbReference>
<evidence type="ECO:0000259" key="3">
    <source>
        <dbReference type="Pfam" id="PF02397"/>
    </source>
</evidence>
<dbReference type="RefSeq" id="WP_278005093.1">
    <property type="nucleotide sequence ID" value="NZ_JARSBN010000003.1"/>
</dbReference>
<evidence type="ECO:0000313" key="4">
    <source>
        <dbReference type="EMBL" id="MDG4715638.1"/>
    </source>
</evidence>
<dbReference type="EC" id="2.7.8.-" evidence="4"/>
<dbReference type="GO" id="GO:0016740">
    <property type="term" value="F:transferase activity"/>
    <property type="evidence" value="ECO:0007669"/>
    <property type="project" value="UniProtKB-KW"/>
</dbReference>